<evidence type="ECO:0000313" key="1">
    <source>
        <dbReference type="EMBL" id="KAK7477480.1"/>
    </source>
</evidence>
<keyword evidence="2" id="KW-1185">Reference proteome</keyword>
<protein>
    <submittedName>
        <fullName evidence="1">Uncharacterized protein</fullName>
    </submittedName>
</protein>
<accession>A0ABD0JS32</accession>
<dbReference type="EMBL" id="JACVVK020000349">
    <property type="protein sequence ID" value="KAK7477480.1"/>
    <property type="molecule type" value="Genomic_DNA"/>
</dbReference>
<dbReference type="Proteomes" id="UP001519460">
    <property type="component" value="Unassembled WGS sequence"/>
</dbReference>
<name>A0ABD0JS32_9CAEN</name>
<dbReference type="AlphaFoldDB" id="A0ABD0JS32"/>
<reference evidence="1 2" key="1">
    <citation type="journal article" date="2023" name="Sci. Data">
        <title>Genome assembly of the Korean intertidal mud-creeper Batillaria attramentaria.</title>
        <authorList>
            <person name="Patra A.K."/>
            <person name="Ho P.T."/>
            <person name="Jun S."/>
            <person name="Lee S.J."/>
            <person name="Kim Y."/>
            <person name="Won Y.J."/>
        </authorList>
    </citation>
    <scope>NUCLEOTIDE SEQUENCE [LARGE SCALE GENOMIC DNA]</scope>
    <source>
        <strain evidence="1">Wonlab-2016</strain>
    </source>
</reference>
<comment type="caution">
    <text evidence="1">The sequence shown here is derived from an EMBL/GenBank/DDBJ whole genome shotgun (WGS) entry which is preliminary data.</text>
</comment>
<sequence length="97" mass="11093">MGLKCPKNFVVIEKKRRQDAYHRGRMQAYVAARCAYDKTADKRGNNCLSWGWACQWACDHCAGIRCKRMCESDVLTTKPQTSVTITRAVYKLGLECQ</sequence>
<organism evidence="1 2">
    <name type="scientific">Batillaria attramentaria</name>
    <dbReference type="NCBI Taxonomy" id="370345"/>
    <lineage>
        <taxon>Eukaryota</taxon>
        <taxon>Metazoa</taxon>
        <taxon>Spiralia</taxon>
        <taxon>Lophotrochozoa</taxon>
        <taxon>Mollusca</taxon>
        <taxon>Gastropoda</taxon>
        <taxon>Caenogastropoda</taxon>
        <taxon>Sorbeoconcha</taxon>
        <taxon>Cerithioidea</taxon>
        <taxon>Batillariidae</taxon>
        <taxon>Batillaria</taxon>
    </lineage>
</organism>
<evidence type="ECO:0000313" key="2">
    <source>
        <dbReference type="Proteomes" id="UP001519460"/>
    </source>
</evidence>
<gene>
    <name evidence="1" type="ORF">BaRGS_00031304</name>
</gene>
<proteinExistence type="predicted"/>